<dbReference type="InterPro" id="IPR001482">
    <property type="entry name" value="T2SS/T4SS_dom"/>
</dbReference>
<sequence length="457" mass="51291">MFGKRADYSGQRGLKEEPVEWTGKSTVQQIKNKKALDGPLLDTFDRVRRRFFDRVDPNVAMTLAPDLLSQRIRDAVVKIVDEENLSLNGTEQALIARELFDDIAGIGPIEGLLSDPHISDILVNGPNAIYVERNGKLERTDLKFRDDAHVLETARRIAASVGRRIDESNPMVDARLVDGSRVNVIAPPLSVYGTIISIRKFSKEIMNLDEMCARRSFSPQIHALLKLSVRCRLNILIAGGTGTGKTTLLNALSGLIDEHERIVTIEDSAEMCLQRSHVVSLETRQKNTEGQGEVSQRDLLRNSLRMRPDRIIVGEVRGAEVHDMLQAMNTGHDGSMSTIHANTSRDALLRLENLILSSQANYHSKGSRRQIASAIDMVIHVDRQQDGRRFIRNITEIVGLEGDVITSQDIFTYDKTRDLSDDFSQNSRYICSGIRPVFHGKIDKYKQYNNLSEVFSS</sequence>
<accession>A0ABY4W808</accession>
<dbReference type="InterPro" id="IPR050921">
    <property type="entry name" value="T4SS_GSP_E_ATPase"/>
</dbReference>
<dbReference type="CDD" id="cd01130">
    <property type="entry name" value="VirB11-like_ATPase"/>
    <property type="match status" value="1"/>
</dbReference>
<protein>
    <submittedName>
        <fullName evidence="3">CpaF family protein</fullName>
    </submittedName>
</protein>
<dbReference type="RefSeq" id="WP_251937518.1">
    <property type="nucleotide sequence ID" value="NZ_CP098747.1"/>
</dbReference>
<dbReference type="SMART" id="SM00382">
    <property type="entry name" value="AAA"/>
    <property type="match status" value="1"/>
</dbReference>
<evidence type="ECO:0000313" key="3">
    <source>
        <dbReference type="EMBL" id="USG63039.1"/>
    </source>
</evidence>
<dbReference type="Proteomes" id="UP001056291">
    <property type="component" value="Chromosome"/>
</dbReference>
<gene>
    <name evidence="3" type="ORF">NBZ79_08610</name>
</gene>
<reference evidence="3" key="1">
    <citation type="submission" date="2022-06" db="EMBL/GenBank/DDBJ databases">
        <title>Sneathiella actinostolidae sp. nov., isolated from a sea anemonein the Western Pacific Ocean.</title>
        <authorList>
            <person name="Wei M.J."/>
        </authorList>
    </citation>
    <scope>NUCLEOTIDE SEQUENCE</scope>
    <source>
        <strain evidence="3">PHK-P5</strain>
    </source>
</reference>
<organism evidence="3 4">
    <name type="scientific">Sneathiella marina</name>
    <dbReference type="NCBI Taxonomy" id="2950108"/>
    <lineage>
        <taxon>Bacteria</taxon>
        <taxon>Pseudomonadati</taxon>
        <taxon>Pseudomonadota</taxon>
        <taxon>Alphaproteobacteria</taxon>
        <taxon>Sneathiellales</taxon>
        <taxon>Sneathiellaceae</taxon>
        <taxon>Sneathiella</taxon>
    </lineage>
</organism>
<dbReference type="Pfam" id="PF00437">
    <property type="entry name" value="T2SSE"/>
    <property type="match status" value="1"/>
</dbReference>
<dbReference type="PANTHER" id="PTHR30486">
    <property type="entry name" value="TWITCHING MOTILITY PROTEIN PILT"/>
    <property type="match status" value="1"/>
</dbReference>
<proteinExistence type="inferred from homology"/>
<feature type="domain" description="AAA+ ATPase" evidence="2">
    <location>
        <begin position="231"/>
        <end position="386"/>
    </location>
</feature>
<comment type="similarity">
    <text evidence="1">Belongs to the GSP E family.</text>
</comment>
<dbReference type="InterPro" id="IPR027417">
    <property type="entry name" value="P-loop_NTPase"/>
</dbReference>
<name>A0ABY4W808_9PROT</name>
<keyword evidence="4" id="KW-1185">Reference proteome</keyword>
<dbReference type="Gene3D" id="3.30.450.380">
    <property type="match status" value="1"/>
</dbReference>
<evidence type="ECO:0000256" key="1">
    <source>
        <dbReference type="ARBA" id="ARBA00006611"/>
    </source>
</evidence>
<dbReference type="PANTHER" id="PTHR30486:SF6">
    <property type="entry name" value="TYPE IV PILUS RETRACTATION ATPASE PILT"/>
    <property type="match status" value="1"/>
</dbReference>
<dbReference type="SUPFAM" id="SSF52540">
    <property type="entry name" value="P-loop containing nucleoside triphosphate hydrolases"/>
    <property type="match status" value="1"/>
</dbReference>
<evidence type="ECO:0000313" key="4">
    <source>
        <dbReference type="Proteomes" id="UP001056291"/>
    </source>
</evidence>
<dbReference type="EMBL" id="CP098747">
    <property type="protein sequence ID" value="USG63039.1"/>
    <property type="molecule type" value="Genomic_DNA"/>
</dbReference>
<evidence type="ECO:0000259" key="2">
    <source>
        <dbReference type="SMART" id="SM00382"/>
    </source>
</evidence>
<dbReference type="Gene3D" id="3.40.50.300">
    <property type="entry name" value="P-loop containing nucleotide triphosphate hydrolases"/>
    <property type="match status" value="1"/>
</dbReference>
<dbReference type="InterPro" id="IPR003593">
    <property type="entry name" value="AAA+_ATPase"/>
</dbReference>